<evidence type="ECO:0000256" key="9">
    <source>
        <dbReference type="HAMAP-Rule" id="MF_03055"/>
    </source>
</evidence>
<evidence type="ECO:0000256" key="7">
    <source>
        <dbReference type="ARBA" id="ARBA00022884"/>
    </source>
</evidence>
<feature type="binding site" evidence="9">
    <location>
        <begin position="150"/>
        <end position="151"/>
    </location>
    <ligand>
        <name>S-adenosyl-L-methionine</name>
        <dbReference type="ChEBI" id="CHEBI:59789"/>
    </ligand>
</feature>
<dbReference type="NCBIfam" id="TIGR00091">
    <property type="entry name" value="tRNA (guanosine(46)-N7)-methyltransferase TrmB"/>
    <property type="match status" value="1"/>
</dbReference>
<comment type="similarity">
    <text evidence="9">Belongs to the class I-like SAM-binding methyltransferase superfamily. TrmB family.</text>
</comment>
<protein>
    <recommendedName>
        <fullName evidence="9">tRNA (guanine-N(7)-)-methyltransferase</fullName>
        <ecNumber evidence="9">2.1.1.33</ecNumber>
    </recommendedName>
    <alternativeName>
        <fullName evidence="9">tRNA (guanine(46)-N(7))-methyltransferase</fullName>
    </alternativeName>
    <alternativeName>
        <fullName evidence="9">tRNA(m7G46)-methyltransferase</fullName>
    </alternativeName>
</protein>
<keyword evidence="8 9" id="KW-0539">Nucleus</keyword>
<evidence type="ECO:0000256" key="3">
    <source>
        <dbReference type="ARBA" id="ARBA00022603"/>
    </source>
</evidence>
<feature type="binding site" evidence="9">
    <location>
        <position position="170"/>
    </location>
    <ligand>
        <name>S-adenosyl-L-methionine</name>
        <dbReference type="ChEBI" id="CHEBI:59789"/>
    </ligand>
</feature>
<dbReference type="CDD" id="cd02440">
    <property type="entry name" value="AdoMet_MTases"/>
    <property type="match status" value="1"/>
</dbReference>
<keyword evidence="12" id="KW-1185">Reference proteome</keyword>
<feature type="binding site" evidence="9">
    <location>
        <begin position="248"/>
        <end position="250"/>
    </location>
    <ligand>
        <name>S-adenosyl-L-methionine</name>
        <dbReference type="ChEBI" id="CHEBI:59789"/>
    </ligand>
</feature>
<dbReference type="OrthoDB" id="47276at2759"/>
<feature type="active site" evidence="9">
    <location>
        <position position="173"/>
    </location>
</feature>
<organism evidence="11 12">
    <name type="scientific">Triparma strigata</name>
    <dbReference type="NCBI Taxonomy" id="1606541"/>
    <lineage>
        <taxon>Eukaryota</taxon>
        <taxon>Sar</taxon>
        <taxon>Stramenopiles</taxon>
        <taxon>Ochrophyta</taxon>
        <taxon>Bolidophyceae</taxon>
        <taxon>Parmales</taxon>
        <taxon>Triparmaceae</taxon>
        <taxon>Triparma</taxon>
    </lineage>
</organism>
<dbReference type="InterPro" id="IPR003358">
    <property type="entry name" value="tRNA_(Gua-N-7)_MeTrfase_Trmb"/>
</dbReference>
<dbReference type="PANTHER" id="PTHR23417">
    <property type="entry name" value="3-DEOXY-D-MANNO-OCTULOSONIC-ACID TRANSFERASE/TRNA GUANINE-N 7 - -METHYLTRANSFERASE"/>
    <property type="match status" value="1"/>
</dbReference>
<feature type="binding site" evidence="9">
    <location>
        <position position="94"/>
    </location>
    <ligand>
        <name>S-adenosyl-L-methionine</name>
        <dbReference type="ChEBI" id="CHEBI:59789"/>
    </ligand>
</feature>
<proteinExistence type="inferred from homology"/>
<keyword evidence="7 9" id="KW-0694">RNA-binding</keyword>
<keyword evidence="5 9" id="KW-0949">S-adenosyl-L-methionine</keyword>
<dbReference type="HAMAP" id="MF_03055">
    <property type="entry name" value="tRNA_methyltr_TrmB_euk"/>
    <property type="match status" value="1"/>
</dbReference>
<evidence type="ECO:0000256" key="4">
    <source>
        <dbReference type="ARBA" id="ARBA00022679"/>
    </source>
</evidence>
<evidence type="ECO:0000256" key="6">
    <source>
        <dbReference type="ARBA" id="ARBA00022694"/>
    </source>
</evidence>
<dbReference type="SUPFAM" id="SSF53335">
    <property type="entry name" value="S-adenosyl-L-methionine-dependent methyltransferases"/>
    <property type="match status" value="1"/>
</dbReference>
<dbReference type="Pfam" id="PF02390">
    <property type="entry name" value="Methyltransf_4"/>
    <property type="match status" value="1"/>
</dbReference>
<dbReference type="GO" id="GO:0008176">
    <property type="term" value="F:tRNA (guanine(46)-N7)-methyltransferase activity"/>
    <property type="evidence" value="ECO:0007669"/>
    <property type="project" value="UniProtKB-UniRule"/>
</dbReference>
<sequence length="284" mass="32545">MSDPSPLAKKQKVESTSEIPEIQGLEDYTFRDGEDITPAGAMPQKKYYRSRAHANPLSFNDNLTYPTKPADFDWQPYYPELPASKIAPTVIDIGCGFGGLTVELSSLLPDATVLGLEIRAKVCEYVRLRVISLRESEKGKYKNAACMRSNTMKNLVNYLNPKSLDKIFICFPDPHFKAKNHRRRIVSYDLLTEYAYCLKPNALLYLITDVKALHEWHLEKTDSHEMFERLDEETMESDPCVKAMINVTEEGKKVERSGSNKYYMVYRRLPEESVTPPSPENFLK</sequence>
<feature type="region of interest" description="Disordered" evidence="10">
    <location>
        <begin position="1"/>
        <end position="24"/>
    </location>
</feature>
<comment type="subcellular location">
    <subcellularLocation>
        <location evidence="9">Nucleus</location>
    </subcellularLocation>
</comment>
<evidence type="ECO:0000256" key="8">
    <source>
        <dbReference type="ARBA" id="ARBA00023242"/>
    </source>
</evidence>
<evidence type="ECO:0000256" key="10">
    <source>
        <dbReference type="SAM" id="MobiDB-lite"/>
    </source>
</evidence>
<feature type="binding site" evidence="9">
    <location>
        <begin position="117"/>
        <end position="118"/>
    </location>
    <ligand>
        <name>S-adenosyl-L-methionine</name>
        <dbReference type="ChEBI" id="CHEBI:59789"/>
    </ligand>
</feature>
<evidence type="ECO:0000256" key="5">
    <source>
        <dbReference type="ARBA" id="ARBA00022691"/>
    </source>
</evidence>
<gene>
    <name evidence="11" type="ORF">TrST_g475</name>
</gene>
<dbReference type="Proteomes" id="UP001165085">
    <property type="component" value="Unassembled WGS sequence"/>
</dbReference>
<reference evidence="12" key="1">
    <citation type="journal article" date="2023" name="Commun. Biol.">
        <title>Genome analysis of Parmales, the sister group of diatoms, reveals the evolutionary specialization of diatoms from phago-mixotrophs to photoautotrophs.</title>
        <authorList>
            <person name="Ban H."/>
            <person name="Sato S."/>
            <person name="Yoshikawa S."/>
            <person name="Yamada K."/>
            <person name="Nakamura Y."/>
            <person name="Ichinomiya M."/>
            <person name="Sato N."/>
            <person name="Blanc-Mathieu R."/>
            <person name="Endo H."/>
            <person name="Kuwata A."/>
            <person name="Ogata H."/>
        </authorList>
    </citation>
    <scope>NUCLEOTIDE SEQUENCE [LARGE SCALE GENOMIC DNA]</scope>
    <source>
        <strain evidence="12">NIES 3701</strain>
    </source>
</reference>
<evidence type="ECO:0000313" key="11">
    <source>
        <dbReference type="EMBL" id="GMH96812.1"/>
    </source>
</evidence>
<dbReference type="InterPro" id="IPR029063">
    <property type="entry name" value="SAM-dependent_MTases_sf"/>
</dbReference>
<name>A0A9W7F071_9STRA</name>
<evidence type="ECO:0000313" key="12">
    <source>
        <dbReference type="Proteomes" id="UP001165085"/>
    </source>
</evidence>
<keyword evidence="6 9" id="KW-0819">tRNA processing</keyword>
<dbReference type="EC" id="2.1.1.33" evidence="9"/>
<dbReference type="GO" id="GO:0005634">
    <property type="term" value="C:nucleus"/>
    <property type="evidence" value="ECO:0007669"/>
    <property type="project" value="UniProtKB-SubCell"/>
</dbReference>
<dbReference type="InterPro" id="IPR025763">
    <property type="entry name" value="Trm8_euk"/>
</dbReference>
<keyword evidence="3 9" id="KW-0489">Methyltransferase</keyword>
<evidence type="ECO:0000256" key="1">
    <source>
        <dbReference type="ARBA" id="ARBA00000142"/>
    </source>
</evidence>
<dbReference type="PROSITE" id="PS51625">
    <property type="entry name" value="SAM_MT_TRMB"/>
    <property type="match status" value="1"/>
</dbReference>
<dbReference type="AlphaFoldDB" id="A0A9W7F071"/>
<keyword evidence="2 9" id="KW-0820">tRNA-binding</keyword>
<dbReference type="PANTHER" id="PTHR23417:SF16">
    <property type="entry name" value="TRNA (GUANINE-N(7)-)-METHYLTRANSFERASE"/>
    <property type="match status" value="1"/>
</dbReference>
<dbReference type="GO" id="GO:0043527">
    <property type="term" value="C:tRNA methyltransferase complex"/>
    <property type="evidence" value="ECO:0007669"/>
    <property type="project" value="TreeGrafter"/>
</dbReference>
<comment type="caution">
    <text evidence="11">The sequence shown here is derived from an EMBL/GenBank/DDBJ whole genome shotgun (WGS) entry which is preliminary data.</text>
</comment>
<dbReference type="Gene3D" id="3.40.50.150">
    <property type="entry name" value="Vaccinia Virus protein VP39"/>
    <property type="match status" value="1"/>
</dbReference>
<accession>A0A9W7F071</accession>
<comment type="function">
    <text evidence="9">Catalyzes the formation of N(7)-methylguanine at position 46 (m7G46) in tRNA.</text>
</comment>
<comment type="catalytic activity">
    <reaction evidence="1 9">
        <text>guanosine(46) in tRNA + S-adenosyl-L-methionine = N(7)-methylguanosine(46) in tRNA + S-adenosyl-L-homocysteine</text>
        <dbReference type="Rhea" id="RHEA:42708"/>
        <dbReference type="Rhea" id="RHEA-COMP:10188"/>
        <dbReference type="Rhea" id="RHEA-COMP:10189"/>
        <dbReference type="ChEBI" id="CHEBI:57856"/>
        <dbReference type="ChEBI" id="CHEBI:59789"/>
        <dbReference type="ChEBI" id="CHEBI:74269"/>
        <dbReference type="ChEBI" id="CHEBI:74480"/>
        <dbReference type="EC" id="2.1.1.33"/>
    </reaction>
</comment>
<comment type="pathway">
    <text evidence="9">tRNA modification; N(7)-methylguanine-tRNA biosynthesis.</text>
</comment>
<dbReference type="GO" id="GO:0000049">
    <property type="term" value="F:tRNA binding"/>
    <property type="evidence" value="ECO:0007669"/>
    <property type="project" value="UniProtKB-UniRule"/>
</dbReference>
<keyword evidence="4 9" id="KW-0808">Transferase</keyword>
<dbReference type="EMBL" id="BRXY01000475">
    <property type="protein sequence ID" value="GMH96812.1"/>
    <property type="molecule type" value="Genomic_DNA"/>
</dbReference>
<evidence type="ECO:0000256" key="2">
    <source>
        <dbReference type="ARBA" id="ARBA00022555"/>
    </source>
</evidence>